<name>A0A3S5FFB4_9PLAT</name>
<accession>A0A3S5FFB4</accession>
<dbReference type="EMBL" id="CAAALY010114683">
    <property type="protein sequence ID" value="VEL30708.1"/>
    <property type="molecule type" value="Genomic_DNA"/>
</dbReference>
<evidence type="ECO:0000256" key="1">
    <source>
        <dbReference type="SAM" id="Phobius"/>
    </source>
</evidence>
<protein>
    <submittedName>
        <fullName evidence="2">Uncharacterized protein</fullName>
    </submittedName>
</protein>
<dbReference type="AlphaFoldDB" id="A0A3S5FFB4"/>
<gene>
    <name evidence="2" type="ORF">PXEA_LOCUS24148</name>
</gene>
<comment type="caution">
    <text evidence="2">The sequence shown here is derived from an EMBL/GenBank/DDBJ whole genome shotgun (WGS) entry which is preliminary data.</text>
</comment>
<sequence length="69" mass="7942">MRVAAYFLDEPDLTARQRRLTAIFFLILPAGAILEHLSIVFGDYSRRFRHSMSPHLCVGVCMWEVTGQM</sequence>
<keyword evidence="1" id="KW-1133">Transmembrane helix</keyword>
<evidence type="ECO:0000313" key="2">
    <source>
        <dbReference type="EMBL" id="VEL30708.1"/>
    </source>
</evidence>
<keyword evidence="3" id="KW-1185">Reference proteome</keyword>
<dbReference type="Proteomes" id="UP000784294">
    <property type="component" value="Unassembled WGS sequence"/>
</dbReference>
<evidence type="ECO:0000313" key="3">
    <source>
        <dbReference type="Proteomes" id="UP000784294"/>
    </source>
</evidence>
<reference evidence="2" key="1">
    <citation type="submission" date="2018-11" db="EMBL/GenBank/DDBJ databases">
        <authorList>
            <consortium name="Pathogen Informatics"/>
        </authorList>
    </citation>
    <scope>NUCLEOTIDE SEQUENCE</scope>
</reference>
<keyword evidence="1" id="KW-0812">Transmembrane</keyword>
<keyword evidence="1" id="KW-0472">Membrane</keyword>
<proteinExistence type="predicted"/>
<organism evidence="2 3">
    <name type="scientific">Protopolystoma xenopodis</name>
    <dbReference type="NCBI Taxonomy" id="117903"/>
    <lineage>
        <taxon>Eukaryota</taxon>
        <taxon>Metazoa</taxon>
        <taxon>Spiralia</taxon>
        <taxon>Lophotrochozoa</taxon>
        <taxon>Platyhelminthes</taxon>
        <taxon>Monogenea</taxon>
        <taxon>Polyopisthocotylea</taxon>
        <taxon>Polystomatidea</taxon>
        <taxon>Polystomatidae</taxon>
        <taxon>Protopolystoma</taxon>
    </lineage>
</organism>
<feature type="transmembrane region" description="Helical" evidence="1">
    <location>
        <begin position="20"/>
        <end position="42"/>
    </location>
</feature>